<reference evidence="2" key="1">
    <citation type="journal article" date="2021" name="PeerJ">
        <title>Extensive microbial diversity within the chicken gut microbiome revealed by metagenomics and culture.</title>
        <authorList>
            <person name="Gilroy R."/>
            <person name="Ravi A."/>
            <person name="Getino M."/>
            <person name="Pursley I."/>
            <person name="Horton D.L."/>
            <person name="Alikhan N.F."/>
            <person name="Baker D."/>
            <person name="Gharbi K."/>
            <person name="Hall N."/>
            <person name="Watson M."/>
            <person name="Adriaenssens E.M."/>
            <person name="Foster-Nyarko E."/>
            <person name="Jarju S."/>
            <person name="Secka A."/>
            <person name="Antonio M."/>
            <person name="Oren A."/>
            <person name="Chaudhuri R.R."/>
            <person name="La Ragione R."/>
            <person name="Hildebrand F."/>
            <person name="Pallen M.J."/>
        </authorList>
    </citation>
    <scope>NUCLEOTIDE SEQUENCE</scope>
    <source>
        <strain evidence="2">ChiGjej6B6-1540</strain>
    </source>
</reference>
<dbReference type="GO" id="GO:0047474">
    <property type="term" value="F:long-chain fatty acid--protein ligase activity"/>
    <property type="evidence" value="ECO:0007669"/>
    <property type="project" value="InterPro"/>
</dbReference>
<dbReference type="Gene3D" id="3.40.50.12780">
    <property type="entry name" value="N-terminal domain of ligase-like"/>
    <property type="match status" value="1"/>
</dbReference>
<comment type="caution">
    <text evidence="2">The sequence shown here is derived from an EMBL/GenBank/DDBJ whole genome shotgun (WGS) entry which is preliminary data.</text>
</comment>
<dbReference type="SUPFAM" id="SSF56801">
    <property type="entry name" value="Acetyl-CoA synthetase-like"/>
    <property type="match status" value="1"/>
</dbReference>
<gene>
    <name evidence="2" type="ORF">H9868_02165</name>
</gene>
<name>A0A9D1RV50_9FIRM</name>
<dbReference type="AlphaFoldDB" id="A0A9D1RV50"/>
<protein>
    <submittedName>
        <fullName evidence="2">Acyl-protein synthetase</fullName>
    </submittedName>
</protein>
<evidence type="ECO:0000313" key="3">
    <source>
        <dbReference type="Proteomes" id="UP000824192"/>
    </source>
</evidence>
<dbReference type="GO" id="GO:0008218">
    <property type="term" value="P:bioluminescence"/>
    <property type="evidence" value="ECO:0007669"/>
    <property type="project" value="InterPro"/>
</dbReference>
<evidence type="ECO:0000259" key="1">
    <source>
        <dbReference type="Pfam" id="PF04443"/>
    </source>
</evidence>
<sequence>MDWNRLLGLDPYGLDRQAKRDLFTQRMGELTAFHRAHCQPYGKLLDALGQGDALSSAPEETPMVPVSLFKEMTLRSVPEEEVFKTITSSGTTGQKVSRIDLDAATAANQQRVLSHIVSHFIGPKRIPFLVIDSPEVLRNRAMFSARGAGILGFSMFGSKTCYALNKDMELDVEGVLAFQEQYGNGPVLLFGFTYMIWQHFIRALEERGLQLSLSQGVLIHGGGWKKLQNQAVDRDTFRARVQKATGVKTVSDYYGMAEQTGCIYMECPMGHLHASIWSDVIVRRPEDYGVCQVGEPGVLEVLSLLPESYPGHAILTEDMGVLLGEDDCPCGRLGKYFAITGRVPKAEVRGCSDTYGG</sequence>
<feature type="domain" description="Acyl-protein synthetase LuxE" evidence="1">
    <location>
        <begin position="7"/>
        <end position="354"/>
    </location>
</feature>
<organism evidence="2 3">
    <name type="scientific">Candidatus Flavonifractor merdipullorum</name>
    <dbReference type="NCBI Taxonomy" id="2838590"/>
    <lineage>
        <taxon>Bacteria</taxon>
        <taxon>Bacillati</taxon>
        <taxon>Bacillota</taxon>
        <taxon>Clostridia</taxon>
        <taxon>Eubacteriales</taxon>
        <taxon>Oscillospiraceae</taxon>
        <taxon>Flavonifractor</taxon>
    </lineage>
</organism>
<proteinExistence type="predicted"/>
<evidence type="ECO:0000313" key="2">
    <source>
        <dbReference type="EMBL" id="HIW93326.1"/>
    </source>
</evidence>
<dbReference type="Proteomes" id="UP000824192">
    <property type="component" value="Unassembled WGS sequence"/>
</dbReference>
<dbReference type="EMBL" id="DXGA01000046">
    <property type="protein sequence ID" value="HIW93326.1"/>
    <property type="molecule type" value="Genomic_DNA"/>
</dbReference>
<dbReference type="InterPro" id="IPR007534">
    <property type="entry name" value="LuxE"/>
</dbReference>
<accession>A0A9D1RV50</accession>
<dbReference type="InterPro" id="IPR042099">
    <property type="entry name" value="ANL_N_sf"/>
</dbReference>
<reference evidence="2" key="2">
    <citation type="submission" date="2021-04" db="EMBL/GenBank/DDBJ databases">
        <authorList>
            <person name="Gilroy R."/>
        </authorList>
    </citation>
    <scope>NUCLEOTIDE SEQUENCE</scope>
    <source>
        <strain evidence="2">ChiGjej6B6-1540</strain>
    </source>
</reference>
<dbReference type="Pfam" id="PF04443">
    <property type="entry name" value="LuxE"/>
    <property type="match status" value="1"/>
</dbReference>